<dbReference type="PANTHER" id="PTHR23416:SF23">
    <property type="entry name" value="ACETYLTRANSFERASE C18B11.09C-RELATED"/>
    <property type="match status" value="1"/>
</dbReference>
<dbReference type="RefSeq" id="WP_345416007.1">
    <property type="nucleotide sequence ID" value="NZ_AP031496.1"/>
</dbReference>
<reference evidence="6" key="1">
    <citation type="journal article" date="2019" name="Int. J. Syst. Evol. Microbiol.">
        <title>The Global Catalogue of Microorganisms (GCM) 10K type strain sequencing project: providing services to taxonomists for standard genome sequencing and annotation.</title>
        <authorList>
            <consortium name="The Broad Institute Genomics Platform"/>
            <consortium name="The Broad Institute Genome Sequencing Center for Infectious Disease"/>
            <person name="Wu L."/>
            <person name="Ma J."/>
        </authorList>
    </citation>
    <scope>NUCLEOTIDE SEQUENCE [LARGE SCALE GENOMIC DNA]</scope>
    <source>
        <strain evidence="6">JCM 19134</strain>
    </source>
</reference>
<accession>A0AAV3TYC6</accession>
<keyword evidence="3" id="KW-0677">Repeat</keyword>
<evidence type="ECO:0000313" key="5">
    <source>
        <dbReference type="EMBL" id="GAA4930566.1"/>
    </source>
</evidence>
<evidence type="ECO:0000256" key="1">
    <source>
        <dbReference type="ARBA" id="ARBA00007274"/>
    </source>
</evidence>
<evidence type="ECO:0000313" key="6">
    <source>
        <dbReference type="Proteomes" id="UP001409585"/>
    </source>
</evidence>
<dbReference type="AlphaFoldDB" id="A0AAV3TYC6"/>
<dbReference type="Gene3D" id="2.160.10.10">
    <property type="entry name" value="Hexapeptide repeat proteins"/>
    <property type="match status" value="1"/>
</dbReference>
<dbReference type="GO" id="GO:0008374">
    <property type="term" value="F:O-acyltransferase activity"/>
    <property type="evidence" value="ECO:0007669"/>
    <property type="project" value="TreeGrafter"/>
</dbReference>
<evidence type="ECO:0000256" key="2">
    <source>
        <dbReference type="ARBA" id="ARBA00022679"/>
    </source>
</evidence>
<dbReference type="InterPro" id="IPR001451">
    <property type="entry name" value="Hexapep"/>
</dbReference>
<comment type="caution">
    <text evidence="5">The sequence shown here is derived from an EMBL/GenBank/DDBJ whole genome shotgun (WGS) entry which is preliminary data.</text>
</comment>
<organism evidence="5 6">
    <name type="scientific">Halioxenophilus aromaticivorans</name>
    <dbReference type="NCBI Taxonomy" id="1306992"/>
    <lineage>
        <taxon>Bacteria</taxon>
        <taxon>Pseudomonadati</taxon>
        <taxon>Pseudomonadota</taxon>
        <taxon>Gammaproteobacteria</taxon>
        <taxon>Alteromonadales</taxon>
        <taxon>Alteromonadaceae</taxon>
        <taxon>Halioxenophilus</taxon>
    </lineage>
</organism>
<sequence>MRRKDIFERELAGELISPEDPEYIKIAKRITSAQRLIAELNNSYHSPQKVRDFIARLTGTQIDKTFFLLPPFYTDYGKNIRIGKNVFINHCCEFLDRGGITLEDNVLIGPKVNLITISHPTQPSLRHSTYCAPITVKNNAWIGASASIMPGVTIGENAVVAANSVVTKDVAPNTIVAGIPAEFVKMVEEGDQQQRQMV</sequence>
<gene>
    <name evidence="5" type="ORF">GCM10025791_03090</name>
</gene>
<keyword evidence="2" id="KW-0808">Transferase</keyword>
<dbReference type="PANTHER" id="PTHR23416">
    <property type="entry name" value="SIALIC ACID SYNTHASE-RELATED"/>
    <property type="match status" value="1"/>
</dbReference>
<dbReference type="InterPro" id="IPR018357">
    <property type="entry name" value="Hexapep_transf_CS"/>
</dbReference>
<dbReference type="InterPro" id="IPR051159">
    <property type="entry name" value="Hexapeptide_acetyltransf"/>
</dbReference>
<name>A0AAV3TYC6_9ALTE</name>
<evidence type="ECO:0000256" key="3">
    <source>
        <dbReference type="ARBA" id="ARBA00022737"/>
    </source>
</evidence>
<dbReference type="EMBL" id="BAABLX010000003">
    <property type="protein sequence ID" value="GAA4930566.1"/>
    <property type="molecule type" value="Genomic_DNA"/>
</dbReference>
<comment type="similarity">
    <text evidence="1">Belongs to the transferase hexapeptide repeat family.</text>
</comment>
<dbReference type="Pfam" id="PF00132">
    <property type="entry name" value="Hexapep"/>
    <property type="match status" value="1"/>
</dbReference>
<dbReference type="Proteomes" id="UP001409585">
    <property type="component" value="Unassembled WGS sequence"/>
</dbReference>
<dbReference type="InterPro" id="IPR011004">
    <property type="entry name" value="Trimer_LpxA-like_sf"/>
</dbReference>
<proteinExistence type="inferred from homology"/>
<protein>
    <submittedName>
        <fullName evidence="5">Sugar O-acetyltransferase</fullName>
    </submittedName>
</protein>
<dbReference type="CDD" id="cd03357">
    <property type="entry name" value="LbH_MAT_GAT"/>
    <property type="match status" value="1"/>
</dbReference>
<dbReference type="SUPFAM" id="SSF51161">
    <property type="entry name" value="Trimeric LpxA-like enzymes"/>
    <property type="match status" value="1"/>
</dbReference>
<keyword evidence="6" id="KW-1185">Reference proteome</keyword>
<dbReference type="PROSITE" id="PS00101">
    <property type="entry name" value="HEXAPEP_TRANSFERASES"/>
    <property type="match status" value="1"/>
</dbReference>
<keyword evidence="4" id="KW-0012">Acyltransferase</keyword>
<evidence type="ECO:0000256" key="4">
    <source>
        <dbReference type="ARBA" id="ARBA00023315"/>
    </source>
</evidence>